<dbReference type="InterPro" id="IPR008920">
    <property type="entry name" value="TF_FadR/GntR_C"/>
</dbReference>
<protein>
    <submittedName>
        <fullName evidence="5">GntR family transcriptional regulator</fullName>
    </submittedName>
</protein>
<reference evidence="6" key="1">
    <citation type="journal article" date="2019" name="Int. J. Syst. Evol. Microbiol.">
        <title>The Global Catalogue of Microorganisms (GCM) 10K type strain sequencing project: providing services to taxonomists for standard genome sequencing and annotation.</title>
        <authorList>
            <consortium name="The Broad Institute Genomics Platform"/>
            <consortium name="The Broad Institute Genome Sequencing Center for Infectious Disease"/>
            <person name="Wu L."/>
            <person name="Ma J."/>
        </authorList>
    </citation>
    <scope>NUCLEOTIDE SEQUENCE [LARGE SCALE GENOMIC DNA]</scope>
    <source>
        <strain evidence="6">CGMCC 1.15772</strain>
    </source>
</reference>
<keyword evidence="3" id="KW-0804">Transcription</keyword>
<evidence type="ECO:0000259" key="4">
    <source>
        <dbReference type="PROSITE" id="PS50949"/>
    </source>
</evidence>
<dbReference type="InterPro" id="IPR000524">
    <property type="entry name" value="Tscrpt_reg_HTH_GntR"/>
</dbReference>
<organism evidence="5 6">
    <name type="scientific">Microbacterium fluvii</name>
    <dbReference type="NCBI Taxonomy" id="415215"/>
    <lineage>
        <taxon>Bacteria</taxon>
        <taxon>Bacillati</taxon>
        <taxon>Actinomycetota</taxon>
        <taxon>Actinomycetes</taxon>
        <taxon>Micrococcales</taxon>
        <taxon>Microbacteriaceae</taxon>
        <taxon>Microbacterium</taxon>
    </lineage>
</organism>
<gene>
    <name evidence="5" type="ORF">ACFQRL_11455</name>
</gene>
<dbReference type="SUPFAM" id="SSF46785">
    <property type="entry name" value="Winged helix' DNA-binding domain"/>
    <property type="match status" value="1"/>
</dbReference>
<dbReference type="PROSITE" id="PS50949">
    <property type="entry name" value="HTH_GNTR"/>
    <property type="match status" value="1"/>
</dbReference>
<dbReference type="InterPro" id="IPR036390">
    <property type="entry name" value="WH_DNA-bd_sf"/>
</dbReference>
<dbReference type="InterPro" id="IPR036388">
    <property type="entry name" value="WH-like_DNA-bd_sf"/>
</dbReference>
<evidence type="ECO:0000256" key="2">
    <source>
        <dbReference type="ARBA" id="ARBA00023125"/>
    </source>
</evidence>
<accession>A0ABW2HEA3</accession>
<keyword evidence="6" id="KW-1185">Reference proteome</keyword>
<dbReference type="RefSeq" id="WP_262874512.1">
    <property type="nucleotide sequence ID" value="NZ_BAABKW010000001.1"/>
</dbReference>
<dbReference type="PANTHER" id="PTHR43537">
    <property type="entry name" value="TRANSCRIPTIONAL REGULATOR, GNTR FAMILY"/>
    <property type="match status" value="1"/>
</dbReference>
<dbReference type="SMART" id="SM00345">
    <property type="entry name" value="HTH_GNTR"/>
    <property type="match status" value="1"/>
</dbReference>
<keyword evidence="2" id="KW-0238">DNA-binding</keyword>
<dbReference type="Gene3D" id="1.20.120.530">
    <property type="entry name" value="GntR ligand-binding domain-like"/>
    <property type="match status" value="1"/>
</dbReference>
<dbReference type="SMART" id="SM00895">
    <property type="entry name" value="FCD"/>
    <property type="match status" value="1"/>
</dbReference>
<dbReference type="Pfam" id="PF00392">
    <property type="entry name" value="GntR"/>
    <property type="match status" value="1"/>
</dbReference>
<dbReference type="Pfam" id="PF07729">
    <property type="entry name" value="FCD"/>
    <property type="match status" value="1"/>
</dbReference>
<dbReference type="CDD" id="cd07377">
    <property type="entry name" value="WHTH_GntR"/>
    <property type="match status" value="1"/>
</dbReference>
<dbReference type="PANTHER" id="PTHR43537:SF24">
    <property type="entry name" value="GLUCONATE OPERON TRANSCRIPTIONAL REPRESSOR"/>
    <property type="match status" value="1"/>
</dbReference>
<evidence type="ECO:0000256" key="1">
    <source>
        <dbReference type="ARBA" id="ARBA00023015"/>
    </source>
</evidence>
<comment type="caution">
    <text evidence="5">The sequence shown here is derived from an EMBL/GenBank/DDBJ whole genome shotgun (WGS) entry which is preliminary data.</text>
</comment>
<name>A0ABW2HEA3_9MICO</name>
<evidence type="ECO:0000313" key="6">
    <source>
        <dbReference type="Proteomes" id="UP001596507"/>
    </source>
</evidence>
<evidence type="ECO:0000256" key="3">
    <source>
        <dbReference type="ARBA" id="ARBA00023163"/>
    </source>
</evidence>
<feature type="domain" description="HTH gntR-type" evidence="4">
    <location>
        <begin position="7"/>
        <end position="74"/>
    </location>
</feature>
<sequence>MAQLTPRRMTDEVFRILRDRIVSGDLAAGSRIDIATLAADLGISRTPVREAILQLEAAGLVARQPYRGTVVTGVDVGRLDEITALRIDLEGRAALLGVARLSDADVDRMAALLHQLESRHADADFSLGLFNDLNREFHGVLYAAADSPVLVSLIATLGAEADRIRLHFDLHTPVAEPFHREILDACRRRDAAAAVRATRHHLWESYLGMCGGVPADEAGILAGVLHEFGMETAR</sequence>
<dbReference type="SUPFAM" id="SSF48008">
    <property type="entry name" value="GntR ligand-binding domain-like"/>
    <property type="match status" value="1"/>
</dbReference>
<dbReference type="Proteomes" id="UP001596507">
    <property type="component" value="Unassembled WGS sequence"/>
</dbReference>
<evidence type="ECO:0000313" key="5">
    <source>
        <dbReference type="EMBL" id="MFC7269579.1"/>
    </source>
</evidence>
<dbReference type="InterPro" id="IPR011711">
    <property type="entry name" value="GntR_C"/>
</dbReference>
<dbReference type="Gene3D" id="1.10.10.10">
    <property type="entry name" value="Winged helix-like DNA-binding domain superfamily/Winged helix DNA-binding domain"/>
    <property type="match status" value="1"/>
</dbReference>
<keyword evidence="1" id="KW-0805">Transcription regulation</keyword>
<proteinExistence type="predicted"/>
<dbReference type="EMBL" id="JBHTBE010000003">
    <property type="protein sequence ID" value="MFC7269579.1"/>
    <property type="molecule type" value="Genomic_DNA"/>
</dbReference>